<reference evidence="2" key="1">
    <citation type="journal article" date="2023" name="Front. Plant Sci.">
        <title>Chromosomal-level genome assembly of Melastoma candidum provides insights into trichome evolution.</title>
        <authorList>
            <person name="Zhong Y."/>
            <person name="Wu W."/>
            <person name="Sun C."/>
            <person name="Zou P."/>
            <person name="Liu Y."/>
            <person name="Dai S."/>
            <person name="Zhou R."/>
        </authorList>
    </citation>
    <scope>NUCLEOTIDE SEQUENCE [LARGE SCALE GENOMIC DNA]</scope>
</reference>
<dbReference type="EMBL" id="CM042888">
    <property type="protein sequence ID" value="KAI4325033.1"/>
    <property type="molecule type" value="Genomic_DNA"/>
</dbReference>
<keyword evidence="2" id="KW-1185">Reference proteome</keyword>
<evidence type="ECO:0000313" key="1">
    <source>
        <dbReference type="EMBL" id="KAI4325033.1"/>
    </source>
</evidence>
<comment type="caution">
    <text evidence="1">The sequence shown here is derived from an EMBL/GenBank/DDBJ whole genome shotgun (WGS) entry which is preliminary data.</text>
</comment>
<organism evidence="1 2">
    <name type="scientific">Melastoma candidum</name>
    <dbReference type="NCBI Taxonomy" id="119954"/>
    <lineage>
        <taxon>Eukaryota</taxon>
        <taxon>Viridiplantae</taxon>
        <taxon>Streptophyta</taxon>
        <taxon>Embryophyta</taxon>
        <taxon>Tracheophyta</taxon>
        <taxon>Spermatophyta</taxon>
        <taxon>Magnoliopsida</taxon>
        <taxon>eudicotyledons</taxon>
        <taxon>Gunneridae</taxon>
        <taxon>Pentapetalae</taxon>
        <taxon>rosids</taxon>
        <taxon>malvids</taxon>
        <taxon>Myrtales</taxon>
        <taxon>Melastomataceae</taxon>
        <taxon>Melastomatoideae</taxon>
        <taxon>Melastomateae</taxon>
        <taxon>Melastoma</taxon>
    </lineage>
</organism>
<protein>
    <submittedName>
        <fullName evidence="1">Uncharacterized protein</fullName>
    </submittedName>
</protein>
<accession>A0ACB9ML91</accession>
<dbReference type="Proteomes" id="UP001057402">
    <property type="component" value="Chromosome 9"/>
</dbReference>
<gene>
    <name evidence="1" type="ORF">MLD38_030464</name>
</gene>
<proteinExistence type="predicted"/>
<name>A0ACB9ML91_9MYRT</name>
<evidence type="ECO:0000313" key="2">
    <source>
        <dbReference type="Proteomes" id="UP001057402"/>
    </source>
</evidence>
<sequence>MDPITPTIFDVNYYIDVVNNKGLFTSDETLLSSPTTGELIRQNIAYPKQWESNFAASMVKMGQIQVLTGDAGEIRTNCRKING</sequence>